<sequence length="285" mass="30069">MSVVKPVRSKRLFATLSVLVVVAGMLFGANVASADSVQYQSYQSASQTEACTAQVGETPWQASWGADSSWYPTWEQWANAGKGGWTCGRSITWARTPVAASSGGGSVTYALGDIGPGGGLVFLISVGLTYEMAPNTWDAIETTGISWCSDDSNSVTTSTAVGTGSANTTAMLTSASSFVACTLSAPNAVRAYAGGGLTDWFLPSKDELNAMCNYSRTWTGAPSTLACTGAQNGTFASGTYGFASDYYWSSSQFDANYAWPQALTDGRQRYDTKNSTLRVRPVRAF</sequence>
<dbReference type="InterPro" id="IPR011460">
    <property type="entry name" value="Lcl_C"/>
</dbReference>
<evidence type="ECO:0000259" key="1">
    <source>
        <dbReference type="Pfam" id="PF07603"/>
    </source>
</evidence>
<dbReference type="Pfam" id="PF07603">
    <property type="entry name" value="Lcl_C"/>
    <property type="match status" value="1"/>
</dbReference>
<dbReference type="AlphaFoldDB" id="A0A6J6M030"/>
<accession>A0A6J6M030</accession>
<gene>
    <name evidence="2" type="ORF">UFOPK2310_00424</name>
</gene>
<organism evidence="2">
    <name type="scientific">freshwater metagenome</name>
    <dbReference type="NCBI Taxonomy" id="449393"/>
    <lineage>
        <taxon>unclassified sequences</taxon>
        <taxon>metagenomes</taxon>
        <taxon>ecological metagenomes</taxon>
    </lineage>
</organism>
<protein>
    <submittedName>
        <fullName evidence="2">Unannotated protein</fullName>
    </submittedName>
</protein>
<dbReference type="EMBL" id="CAEZWW010000035">
    <property type="protein sequence ID" value="CAB4667440.1"/>
    <property type="molecule type" value="Genomic_DNA"/>
</dbReference>
<name>A0A6J6M030_9ZZZZ</name>
<feature type="domain" description="Lcl C-terminal" evidence="1">
    <location>
        <begin position="142"/>
        <end position="283"/>
    </location>
</feature>
<evidence type="ECO:0000313" key="2">
    <source>
        <dbReference type="EMBL" id="CAB4667440.1"/>
    </source>
</evidence>
<reference evidence="2" key="1">
    <citation type="submission" date="2020-05" db="EMBL/GenBank/DDBJ databases">
        <authorList>
            <person name="Chiriac C."/>
            <person name="Salcher M."/>
            <person name="Ghai R."/>
            <person name="Kavagutti S V."/>
        </authorList>
    </citation>
    <scope>NUCLEOTIDE SEQUENCE</scope>
</reference>
<proteinExistence type="predicted"/>